<gene>
    <name evidence="4" type="ORF">RFULGI_LOCUS2553</name>
</gene>
<evidence type="ECO:0000313" key="4">
    <source>
        <dbReference type="EMBL" id="CAG8503559.1"/>
    </source>
</evidence>
<dbReference type="EMBL" id="CAJVPZ010001961">
    <property type="protein sequence ID" value="CAG8503559.1"/>
    <property type="molecule type" value="Genomic_DNA"/>
</dbReference>
<evidence type="ECO:0000256" key="1">
    <source>
        <dbReference type="SAM" id="Coils"/>
    </source>
</evidence>
<keyword evidence="1" id="KW-0175">Coiled coil</keyword>
<reference evidence="4" key="1">
    <citation type="submission" date="2021-06" db="EMBL/GenBank/DDBJ databases">
        <authorList>
            <person name="Kallberg Y."/>
            <person name="Tangrot J."/>
            <person name="Rosling A."/>
        </authorList>
    </citation>
    <scope>NUCLEOTIDE SEQUENCE</scope>
    <source>
        <strain evidence="4">IN212</strain>
    </source>
</reference>
<organism evidence="4 5">
    <name type="scientific">Racocetra fulgida</name>
    <dbReference type="NCBI Taxonomy" id="60492"/>
    <lineage>
        <taxon>Eukaryota</taxon>
        <taxon>Fungi</taxon>
        <taxon>Fungi incertae sedis</taxon>
        <taxon>Mucoromycota</taxon>
        <taxon>Glomeromycotina</taxon>
        <taxon>Glomeromycetes</taxon>
        <taxon>Diversisporales</taxon>
        <taxon>Gigasporaceae</taxon>
        <taxon>Racocetra</taxon>
    </lineage>
</organism>
<feature type="non-terminal residue" evidence="4">
    <location>
        <position position="327"/>
    </location>
</feature>
<dbReference type="InterPro" id="IPR046700">
    <property type="entry name" value="DUF6570"/>
</dbReference>
<comment type="caution">
    <text evidence="4">The sequence shown here is derived from an EMBL/GenBank/DDBJ whole genome shotgun (WGS) entry which is preliminary data.</text>
</comment>
<name>A0A9N8ZQP5_9GLOM</name>
<protein>
    <submittedName>
        <fullName evidence="4">10031_t:CDS:1</fullName>
    </submittedName>
</protein>
<dbReference type="Pfam" id="PF20209">
    <property type="entry name" value="DUF6570"/>
    <property type="match status" value="1"/>
</dbReference>
<feature type="region of interest" description="Disordered" evidence="2">
    <location>
        <begin position="308"/>
        <end position="327"/>
    </location>
</feature>
<dbReference type="AlphaFoldDB" id="A0A9N8ZQP5"/>
<sequence length="327" mass="38214">MEENSMAENSIIESPMIGSPMIESPIIESSMIESVTEESPTEGSLMEESLMEENQMGEENEIGESLVLRDTLRKRKSRKNESPQRREIRLARERERKWQKRAENMLRKFEADLIELEASLTDNSNQDSRSEFDVRVDELDVQDDYLQCEFDISQNYTPPSAVLDAYDEKTLPKKFSYDNNMDPGEVSEELQGLTEIEEMLIAQVFPIMVIYRLREGQHGYRGIIINFSQDVEEFTNATAFRDFRVRRDKVTCALRWLKKNNDYYSDITIDNENLQFLPEDDFIDDQLRINQLTDDEFNKETSSFMQKVSNHNESNNDIEGNEISNTE</sequence>
<accession>A0A9N8ZQP5</accession>
<evidence type="ECO:0000313" key="5">
    <source>
        <dbReference type="Proteomes" id="UP000789396"/>
    </source>
</evidence>
<proteinExistence type="predicted"/>
<feature type="coiled-coil region" evidence="1">
    <location>
        <begin position="88"/>
        <end position="126"/>
    </location>
</feature>
<evidence type="ECO:0000259" key="3">
    <source>
        <dbReference type="Pfam" id="PF20209"/>
    </source>
</evidence>
<feature type="domain" description="DUF6570" evidence="3">
    <location>
        <begin position="169"/>
        <end position="275"/>
    </location>
</feature>
<dbReference type="Proteomes" id="UP000789396">
    <property type="component" value="Unassembled WGS sequence"/>
</dbReference>
<keyword evidence="5" id="KW-1185">Reference proteome</keyword>
<dbReference type="OrthoDB" id="2448314at2759"/>
<evidence type="ECO:0000256" key="2">
    <source>
        <dbReference type="SAM" id="MobiDB-lite"/>
    </source>
</evidence>